<dbReference type="EMBL" id="KV424001">
    <property type="protein sequence ID" value="KZT55094.1"/>
    <property type="molecule type" value="Genomic_DNA"/>
</dbReference>
<dbReference type="AlphaFoldDB" id="A0A165ELB1"/>
<feature type="compositionally biased region" description="Low complexity" evidence="1">
    <location>
        <begin position="25"/>
        <end position="36"/>
    </location>
</feature>
<gene>
    <name evidence="2" type="ORF">CALCODRAFT_499032</name>
</gene>
<protein>
    <submittedName>
        <fullName evidence="2">Uncharacterized protein</fullName>
    </submittedName>
</protein>
<accession>A0A165ELB1</accession>
<feature type="compositionally biased region" description="Pro residues" evidence="1">
    <location>
        <begin position="70"/>
        <end position="80"/>
    </location>
</feature>
<evidence type="ECO:0000313" key="3">
    <source>
        <dbReference type="Proteomes" id="UP000076842"/>
    </source>
</evidence>
<feature type="region of interest" description="Disordered" evidence="1">
    <location>
        <begin position="1"/>
        <end position="88"/>
    </location>
</feature>
<organism evidence="2 3">
    <name type="scientific">Calocera cornea HHB12733</name>
    <dbReference type="NCBI Taxonomy" id="1353952"/>
    <lineage>
        <taxon>Eukaryota</taxon>
        <taxon>Fungi</taxon>
        <taxon>Dikarya</taxon>
        <taxon>Basidiomycota</taxon>
        <taxon>Agaricomycotina</taxon>
        <taxon>Dacrymycetes</taxon>
        <taxon>Dacrymycetales</taxon>
        <taxon>Dacrymycetaceae</taxon>
        <taxon>Calocera</taxon>
    </lineage>
</organism>
<keyword evidence="3" id="KW-1185">Reference proteome</keyword>
<reference evidence="2 3" key="1">
    <citation type="journal article" date="2016" name="Mol. Biol. Evol.">
        <title>Comparative Genomics of Early-Diverging Mushroom-Forming Fungi Provides Insights into the Origins of Lignocellulose Decay Capabilities.</title>
        <authorList>
            <person name="Nagy L.G."/>
            <person name="Riley R."/>
            <person name="Tritt A."/>
            <person name="Adam C."/>
            <person name="Daum C."/>
            <person name="Floudas D."/>
            <person name="Sun H."/>
            <person name="Yadav J.S."/>
            <person name="Pangilinan J."/>
            <person name="Larsson K.H."/>
            <person name="Matsuura K."/>
            <person name="Barry K."/>
            <person name="Labutti K."/>
            <person name="Kuo R."/>
            <person name="Ohm R.A."/>
            <person name="Bhattacharya S.S."/>
            <person name="Shirouzu T."/>
            <person name="Yoshinaga Y."/>
            <person name="Martin F.M."/>
            <person name="Grigoriev I.V."/>
            <person name="Hibbett D.S."/>
        </authorList>
    </citation>
    <scope>NUCLEOTIDE SEQUENCE [LARGE SCALE GENOMIC DNA]</scope>
    <source>
        <strain evidence="2 3">HHB12733</strain>
    </source>
</reference>
<evidence type="ECO:0000256" key="1">
    <source>
        <dbReference type="SAM" id="MobiDB-lite"/>
    </source>
</evidence>
<dbReference type="InParanoid" id="A0A165ELB1"/>
<proteinExistence type="predicted"/>
<evidence type="ECO:0000313" key="2">
    <source>
        <dbReference type="EMBL" id="KZT55094.1"/>
    </source>
</evidence>
<sequence length="88" mass="9080">MPKITDAEPAVERRPSAPSAPPHAPHLSQQPPSGSSTGTGGKRPTPVKRACDQVRPPLPLLLISPSALTHPPPVPFPPCQGAPTLHPG</sequence>
<name>A0A165ELB1_9BASI</name>
<dbReference type="Proteomes" id="UP000076842">
    <property type="component" value="Unassembled WGS sequence"/>
</dbReference>